<evidence type="ECO:0000256" key="2">
    <source>
        <dbReference type="SAM" id="Phobius"/>
    </source>
</evidence>
<evidence type="ECO:0000259" key="3">
    <source>
        <dbReference type="Pfam" id="PF23622"/>
    </source>
</evidence>
<gene>
    <name evidence="4" type="ORF">STAS_14231</name>
</gene>
<feature type="transmembrane region" description="Helical" evidence="2">
    <location>
        <begin position="6"/>
        <end position="24"/>
    </location>
</feature>
<sequence length="541" mass="62369">MVRAISLSSFSLYIVLSNFIFFFIDNNNTKKKKEEKKTTTDRRATGRYLDLHPRPPPGEGRHPYVRPVPKVGPPLQIRYPPRPPLPPPRLPPLFPHLDTRLASTILVLSQLGRLPRAHRPFPVLGDSRDRAKLFPLPPKGLENQQPHLLLLPVQVVLRTLPAIRLRPLGIHYDDYLNNFFRKLAVQCCCEYYKNSCGRPFSCTHHLPETRCLTHLELESTTLNPNSASGSLRNLRLSRVQLAEGSLESLLSGCTALRELRMNYCRCAPGYSTLRFCGAHIRLECLVIDTCAGVREIKFHAASLVSIEFHNRKPVGFVFHHVPRLQTLHVDLILYSNVMRYISGRLPFILPPGQLRSLTVGSAYDIYMFQVPRDAPANTFSKLRRLRLRLGYAAYKYMIFGMIPFLNICPVLHEFRLDTEYVYDNGPKMKMLSSDTLIHTELKKVEINGFCGTRNEIEFASCILENVKSLEQMQINRCPRWDIRGNQWWMQKPEWSQQTHEKILELVHGRKISKRARVIIRHVPAYDDTWSTVDTDCNNFVL</sequence>
<accession>A0A5A7PZ37</accession>
<evidence type="ECO:0000256" key="1">
    <source>
        <dbReference type="SAM" id="MobiDB-lite"/>
    </source>
</evidence>
<dbReference type="EMBL" id="BKCP01005405">
    <property type="protein sequence ID" value="GER37812.1"/>
    <property type="molecule type" value="Genomic_DNA"/>
</dbReference>
<dbReference type="Proteomes" id="UP000325081">
    <property type="component" value="Unassembled WGS sequence"/>
</dbReference>
<keyword evidence="2" id="KW-1133">Transmembrane helix</keyword>
<dbReference type="InterPro" id="IPR053772">
    <property type="entry name" value="At1g61320/At1g61330-like"/>
</dbReference>
<dbReference type="Pfam" id="PF23622">
    <property type="entry name" value="LRR_At1g61320_AtMIF1"/>
    <property type="match status" value="1"/>
</dbReference>
<organism evidence="4 5">
    <name type="scientific">Striga asiatica</name>
    <name type="common">Asiatic witchweed</name>
    <name type="synonym">Buchnera asiatica</name>
    <dbReference type="NCBI Taxonomy" id="4170"/>
    <lineage>
        <taxon>Eukaryota</taxon>
        <taxon>Viridiplantae</taxon>
        <taxon>Streptophyta</taxon>
        <taxon>Embryophyta</taxon>
        <taxon>Tracheophyta</taxon>
        <taxon>Spermatophyta</taxon>
        <taxon>Magnoliopsida</taxon>
        <taxon>eudicotyledons</taxon>
        <taxon>Gunneridae</taxon>
        <taxon>Pentapetalae</taxon>
        <taxon>asterids</taxon>
        <taxon>lamiids</taxon>
        <taxon>Lamiales</taxon>
        <taxon>Orobanchaceae</taxon>
        <taxon>Buchnereae</taxon>
        <taxon>Striga</taxon>
    </lineage>
</organism>
<comment type="caution">
    <text evidence="4">The sequence shown here is derived from an EMBL/GenBank/DDBJ whole genome shotgun (WGS) entry which is preliminary data.</text>
</comment>
<feature type="domain" description="At1g61320/AtMIF1 LRR" evidence="3">
    <location>
        <begin position="209"/>
        <end position="480"/>
    </location>
</feature>
<protein>
    <submittedName>
        <fullName evidence="4">F-box domain containing protein</fullName>
    </submittedName>
</protein>
<name>A0A5A7PZ37_STRAF</name>
<feature type="region of interest" description="Disordered" evidence="1">
    <location>
        <begin position="31"/>
        <end position="66"/>
    </location>
</feature>
<keyword evidence="2" id="KW-0812">Transmembrane</keyword>
<feature type="compositionally biased region" description="Basic and acidic residues" evidence="1">
    <location>
        <begin position="35"/>
        <end position="53"/>
    </location>
</feature>
<dbReference type="InterPro" id="IPR055357">
    <property type="entry name" value="LRR_At1g61320_AtMIF1"/>
</dbReference>
<proteinExistence type="predicted"/>
<evidence type="ECO:0000313" key="4">
    <source>
        <dbReference type="EMBL" id="GER37812.1"/>
    </source>
</evidence>
<dbReference type="SUPFAM" id="SSF52047">
    <property type="entry name" value="RNI-like"/>
    <property type="match status" value="1"/>
</dbReference>
<dbReference type="Gene3D" id="3.80.10.10">
    <property type="entry name" value="Ribonuclease Inhibitor"/>
    <property type="match status" value="1"/>
</dbReference>
<dbReference type="PANTHER" id="PTHR34145:SF28">
    <property type="entry name" value="F-BOX DOMAIN-CONTAINING PROTEIN"/>
    <property type="match status" value="1"/>
</dbReference>
<dbReference type="OrthoDB" id="904489at2759"/>
<dbReference type="InterPro" id="IPR032675">
    <property type="entry name" value="LRR_dom_sf"/>
</dbReference>
<keyword evidence="2" id="KW-0472">Membrane</keyword>
<reference evidence="5" key="1">
    <citation type="journal article" date="2019" name="Curr. Biol.">
        <title>Genome Sequence of Striga asiatica Provides Insight into the Evolution of Plant Parasitism.</title>
        <authorList>
            <person name="Yoshida S."/>
            <person name="Kim S."/>
            <person name="Wafula E.K."/>
            <person name="Tanskanen J."/>
            <person name="Kim Y.M."/>
            <person name="Honaas L."/>
            <person name="Yang Z."/>
            <person name="Spallek T."/>
            <person name="Conn C.E."/>
            <person name="Ichihashi Y."/>
            <person name="Cheong K."/>
            <person name="Cui S."/>
            <person name="Der J.P."/>
            <person name="Gundlach H."/>
            <person name="Jiao Y."/>
            <person name="Hori C."/>
            <person name="Ishida J.K."/>
            <person name="Kasahara H."/>
            <person name="Kiba T."/>
            <person name="Kim M.S."/>
            <person name="Koo N."/>
            <person name="Laohavisit A."/>
            <person name="Lee Y.H."/>
            <person name="Lumba S."/>
            <person name="McCourt P."/>
            <person name="Mortimer J.C."/>
            <person name="Mutuku J.M."/>
            <person name="Nomura T."/>
            <person name="Sasaki-Sekimoto Y."/>
            <person name="Seto Y."/>
            <person name="Wang Y."/>
            <person name="Wakatake T."/>
            <person name="Sakakibara H."/>
            <person name="Demura T."/>
            <person name="Yamaguchi S."/>
            <person name="Yoneyama K."/>
            <person name="Manabe R.I."/>
            <person name="Nelson D.C."/>
            <person name="Schulman A.H."/>
            <person name="Timko M.P."/>
            <person name="dePamphilis C.W."/>
            <person name="Choi D."/>
            <person name="Shirasu K."/>
        </authorList>
    </citation>
    <scope>NUCLEOTIDE SEQUENCE [LARGE SCALE GENOMIC DNA]</scope>
    <source>
        <strain evidence="5">cv. UVA1</strain>
    </source>
</reference>
<dbReference type="PANTHER" id="PTHR34145">
    <property type="entry name" value="OS02G0105600 PROTEIN"/>
    <property type="match status" value="1"/>
</dbReference>
<evidence type="ECO:0000313" key="5">
    <source>
        <dbReference type="Proteomes" id="UP000325081"/>
    </source>
</evidence>
<dbReference type="AlphaFoldDB" id="A0A5A7PZ37"/>
<keyword evidence="5" id="KW-1185">Reference proteome</keyword>